<feature type="transmembrane region" description="Helical" evidence="2">
    <location>
        <begin position="119"/>
        <end position="142"/>
    </location>
</feature>
<feature type="compositionally biased region" description="Gly residues" evidence="1">
    <location>
        <begin position="38"/>
        <end position="47"/>
    </location>
</feature>
<keyword evidence="2" id="KW-1133">Transmembrane helix</keyword>
<sequence>MLRCLVLVAVVCAASGATMEQRQTRYHPAAEDRDGAHHGGGGGGGGGHGERGASSHHSSGGGGSSYSAPAHSPAAAAPAASYSAGGGGGGGSDQGNLYYYYYPVDEYGNTEASDAGFDIFTAIILPLVILGGLLLALSSFTFTFTGRAMRDNAEPGIVDQLQGEVERIFYIYLNAFESEACIQRAVCQTGVYASTTKNKDFYFSLVEPFIPETMRGNMAIFKTAAKDGFDMGKCTKYRCTAPKIFN</sequence>
<reference evidence="5" key="1">
    <citation type="submission" date="2025-08" db="UniProtKB">
        <authorList>
            <consortium name="RefSeq"/>
        </authorList>
    </citation>
    <scope>IDENTIFICATION</scope>
    <source>
        <tissue evidence="5">Whole organism</tissue>
    </source>
</reference>
<gene>
    <name evidence="5" type="primary">LOC108679376</name>
</gene>
<organism evidence="4 5">
    <name type="scientific">Hyalella azteca</name>
    <name type="common">Amphipod</name>
    <dbReference type="NCBI Taxonomy" id="294128"/>
    <lineage>
        <taxon>Eukaryota</taxon>
        <taxon>Metazoa</taxon>
        <taxon>Ecdysozoa</taxon>
        <taxon>Arthropoda</taxon>
        <taxon>Crustacea</taxon>
        <taxon>Multicrustacea</taxon>
        <taxon>Malacostraca</taxon>
        <taxon>Eumalacostraca</taxon>
        <taxon>Peracarida</taxon>
        <taxon>Amphipoda</taxon>
        <taxon>Senticaudata</taxon>
        <taxon>Talitrida</taxon>
        <taxon>Talitroidea</taxon>
        <taxon>Hyalellidae</taxon>
        <taxon>Hyalella</taxon>
    </lineage>
</organism>
<dbReference type="AlphaFoldDB" id="A0A8B7PBF0"/>
<keyword evidence="2" id="KW-0812">Transmembrane</keyword>
<name>A0A8B7PBF0_HYAAZ</name>
<dbReference type="OrthoDB" id="6376270at2759"/>
<protein>
    <submittedName>
        <fullName evidence="5">Uncharacterized protein LOC108679376</fullName>
    </submittedName>
</protein>
<feature type="region of interest" description="Disordered" evidence="1">
    <location>
        <begin position="20"/>
        <end position="70"/>
    </location>
</feature>
<evidence type="ECO:0000313" key="5">
    <source>
        <dbReference type="RefSeq" id="XP_018023484.1"/>
    </source>
</evidence>
<feature type="signal peptide" evidence="3">
    <location>
        <begin position="1"/>
        <end position="16"/>
    </location>
</feature>
<dbReference type="KEGG" id="hazt:108679376"/>
<accession>A0A8B7PBF0</accession>
<feature type="compositionally biased region" description="Basic and acidic residues" evidence="1">
    <location>
        <begin position="28"/>
        <end position="37"/>
    </location>
</feature>
<feature type="chain" id="PRO_5034479191" evidence="3">
    <location>
        <begin position="17"/>
        <end position="246"/>
    </location>
</feature>
<dbReference type="Proteomes" id="UP000694843">
    <property type="component" value="Unplaced"/>
</dbReference>
<proteinExistence type="predicted"/>
<dbReference type="RefSeq" id="XP_018023484.1">
    <property type="nucleotide sequence ID" value="XM_018167995.2"/>
</dbReference>
<evidence type="ECO:0000313" key="4">
    <source>
        <dbReference type="Proteomes" id="UP000694843"/>
    </source>
</evidence>
<keyword evidence="4" id="KW-1185">Reference proteome</keyword>
<evidence type="ECO:0000256" key="2">
    <source>
        <dbReference type="SAM" id="Phobius"/>
    </source>
</evidence>
<keyword evidence="3" id="KW-0732">Signal</keyword>
<keyword evidence="2" id="KW-0472">Membrane</keyword>
<dbReference type="OMA" id="YPVQESK"/>
<evidence type="ECO:0000256" key="3">
    <source>
        <dbReference type="SAM" id="SignalP"/>
    </source>
</evidence>
<dbReference type="GeneID" id="108679376"/>
<evidence type="ECO:0000256" key="1">
    <source>
        <dbReference type="SAM" id="MobiDB-lite"/>
    </source>
</evidence>